<organism evidence="1">
    <name type="scientific">Moumouvirus sp. 'Monve'</name>
    <dbReference type="NCBI Taxonomy" id="1128131"/>
    <lineage>
        <taxon>Viruses</taxon>
        <taxon>Varidnaviria</taxon>
        <taxon>Bamfordvirae</taxon>
        <taxon>Nucleocytoviricota</taxon>
        <taxon>Megaviricetes</taxon>
        <taxon>Imitervirales</taxon>
        <taxon>Mimiviridae</taxon>
        <taxon>Megamimivirinae</taxon>
        <taxon>Moumouvirus</taxon>
    </lineage>
</organism>
<reference evidence="1" key="1">
    <citation type="submission" date="2011-10" db="EMBL/GenBank/DDBJ databases">
        <title>Provirophages and transpovirons: unique mobilome of giant viruses.</title>
        <authorList>
            <person name="Desnues C."/>
            <person name="LaScola B."/>
            <person name="Yutin N."/>
            <person name="Fournous G."/>
            <person name="Koonin E."/>
            <person name="Raoult D."/>
        </authorList>
    </citation>
    <scope>NUCLEOTIDE SEQUENCE</scope>
    <source>
        <strain evidence="1">Mv13-mv</strain>
    </source>
</reference>
<proteinExistence type="predicted"/>
<sequence length="938" mass="108913">MEWLKNICLIPIRMGLDKTNIMAMNLITMLFNIYGKKILKTESDEIINYHECVDDFNIFHLHPLYFKEIEYNFFSNNLKINNGIIKGLSIEFPWKSILYDATKIKVNDIQIETCLLDFSSNMTKSLFESHNSYLENDIEKNSEITDVYCGIDDILKKYLSGITVEISCIKFVLLNHFVVYLKDCRYHNNCLKINNLTILSFDEEKILSQIENIQINKEQDEFNLSTSKIIISSNIIEYLPIIKIIPDSNKTNSINFKIILNISELVFDKLTLKNNITEINIGRQFEVFVKDLSYISINDILLINFNKDQINSENLIIIYENECIFNTQIKCKISNLKLLKTWMTETKDILKNVKNKLIFNETKTSSKKYHLTNLKLLFLYNDDVWKIQIKNIFFDKLIIIQNINYSHQYIVCECEKIIIDKDIYKIINIFAKSQEFTSKSKMITINILSGVNINVFDLECNGMVPLTKYITTIIDLFTNNASKNEIENKSENKISFHNSKIYHNYMEINYVFIINTTNISLTNKYAQDVSIDLLIDNYLVSKLDATKISSENLEIKSIKVFLDVNMVDIIANLLGCLIPENNNLHTSQNLSEDILDKLQNALENTMISKNINCLENETNEITKVIMENNNKSNIETPIIKILSDSLINLDTLLLYEYTGHDKNNQTKKELTIESSHVYLYHKLSNYNTKNISSPFMCLILKNTKGIYTENNSNENITQNYKFSSEKIAIVDVNSRDPCWKYFLKFNGTYAIMLNASKYSDTIKIDININPFSLNIREETLIKLLAFFSNVTIKTVNNTSIFIEKFTINEINAKINYYPIMLEKIDAGTNNLFIKNYNLVVPTYSLKNIDGFDKLGSLIKNNLEKVINPNNVIQFVPNIKLVKPYAMPINNLILMISKYFNSSSNRRKLRKITKNINNNTTTLSNLMLLKLKNIFYGTN</sequence>
<name>H2EF25_9VIRU</name>
<evidence type="ECO:0000313" key="1">
    <source>
        <dbReference type="EMBL" id="AEX63090.1"/>
    </source>
</evidence>
<evidence type="ECO:0008006" key="2">
    <source>
        <dbReference type="Google" id="ProtNLM"/>
    </source>
</evidence>
<accession>H2EF25</accession>
<gene>
    <name evidence="1" type="ORF">mv_L888</name>
</gene>
<dbReference type="EMBL" id="JN885999">
    <property type="protein sequence ID" value="AEX63090.1"/>
    <property type="molecule type" value="Genomic_DNA"/>
</dbReference>
<protein>
    <recommendedName>
        <fullName evidence="2">Chorein N-terminal domain-containing protein</fullName>
    </recommendedName>
</protein>